<evidence type="ECO:0000256" key="3">
    <source>
        <dbReference type="SAM" id="MobiDB-lite"/>
    </source>
</evidence>
<proteinExistence type="predicted"/>
<comment type="caution">
    <text evidence="5">The sequence shown here is derived from an EMBL/GenBank/DDBJ whole genome shotgun (WGS) entry which is preliminary data.</text>
</comment>
<dbReference type="AlphaFoldDB" id="A0A8X6RSJ0"/>
<evidence type="ECO:0000313" key="6">
    <source>
        <dbReference type="Proteomes" id="UP000887159"/>
    </source>
</evidence>
<dbReference type="SUPFAM" id="SSF56672">
    <property type="entry name" value="DNA/RNA polymerases"/>
    <property type="match status" value="1"/>
</dbReference>
<dbReference type="Proteomes" id="UP000887159">
    <property type="component" value="Unassembled WGS sequence"/>
</dbReference>
<evidence type="ECO:0000313" key="5">
    <source>
        <dbReference type="EMBL" id="GFY00977.1"/>
    </source>
</evidence>
<dbReference type="Gene3D" id="1.10.340.70">
    <property type="match status" value="1"/>
</dbReference>
<dbReference type="PANTHER" id="PTHR37984:SF5">
    <property type="entry name" value="PROTEIN NYNRIN-LIKE"/>
    <property type="match status" value="1"/>
</dbReference>
<organism evidence="5 6">
    <name type="scientific">Trichonephila clavipes</name>
    <name type="common">Golden silk orbweaver</name>
    <name type="synonym">Nephila clavipes</name>
    <dbReference type="NCBI Taxonomy" id="2585209"/>
    <lineage>
        <taxon>Eukaryota</taxon>
        <taxon>Metazoa</taxon>
        <taxon>Ecdysozoa</taxon>
        <taxon>Arthropoda</taxon>
        <taxon>Chelicerata</taxon>
        <taxon>Arachnida</taxon>
        <taxon>Araneae</taxon>
        <taxon>Araneomorphae</taxon>
        <taxon>Entelegynae</taxon>
        <taxon>Araneoidea</taxon>
        <taxon>Nephilidae</taxon>
        <taxon>Trichonephila</taxon>
    </lineage>
</organism>
<dbReference type="CDD" id="cd01647">
    <property type="entry name" value="RT_LTR"/>
    <property type="match status" value="1"/>
</dbReference>
<dbReference type="InterPro" id="IPR041588">
    <property type="entry name" value="Integrase_H2C2"/>
</dbReference>
<dbReference type="GO" id="GO:0042575">
    <property type="term" value="C:DNA polymerase complex"/>
    <property type="evidence" value="ECO:0007669"/>
    <property type="project" value="UniProtKB-ARBA"/>
</dbReference>
<dbReference type="InterPro" id="IPR036397">
    <property type="entry name" value="RNaseH_sf"/>
</dbReference>
<dbReference type="PANTHER" id="PTHR37984">
    <property type="entry name" value="PROTEIN CBG26694"/>
    <property type="match status" value="1"/>
</dbReference>
<dbReference type="InterPro" id="IPR043128">
    <property type="entry name" value="Rev_trsase/Diguanyl_cyclase"/>
</dbReference>
<dbReference type="SUPFAM" id="SSF53098">
    <property type="entry name" value="Ribonuclease H-like"/>
    <property type="match status" value="1"/>
</dbReference>
<dbReference type="EC" id="2.7.7.49" evidence="1"/>
<reference evidence="5" key="1">
    <citation type="submission" date="2020-08" db="EMBL/GenBank/DDBJ databases">
        <title>Multicomponent nature underlies the extraordinary mechanical properties of spider dragline silk.</title>
        <authorList>
            <person name="Kono N."/>
            <person name="Nakamura H."/>
            <person name="Mori M."/>
            <person name="Yoshida Y."/>
            <person name="Ohtoshi R."/>
            <person name="Malay A.D."/>
            <person name="Moran D.A.P."/>
            <person name="Tomita M."/>
            <person name="Numata K."/>
            <person name="Arakawa K."/>
        </authorList>
    </citation>
    <scope>NUCLEOTIDE SEQUENCE</scope>
</reference>
<protein>
    <recommendedName>
        <fullName evidence="1">RNA-directed DNA polymerase</fullName>
        <ecNumber evidence="1">2.7.7.49</ecNumber>
    </recommendedName>
</protein>
<dbReference type="InterPro" id="IPR050951">
    <property type="entry name" value="Retrovirus_Pol_polyprotein"/>
</dbReference>
<dbReference type="EMBL" id="BMAU01021224">
    <property type="protein sequence ID" value="GFY00977.1"/>
    <property type="molecule type" value="Genomic_DNA"/>
</dbReference>
<dbReference type="FunFam" id="1.10.340.70:FF:000004">
    <property type="entry name" value="Retrovirus-related Pol polyprotein from transposon 297-like Protein"/>
    <property type="match status" value="1"/>
</dbReference>
<dbReference type="Gene3D" id="3.30.70.270">
    <property type="match status" value="1"/>
</dbReference>
<dbReference type="InterPro" id="IPR012337">
    <property type="entry name" value="RNaseH-like_sf"/>
</dbReference>
<evidence type="ECO:0000256" key="2">
    <source>
        <dbReference type="ARBA" id="ARBA00023268"/>
    </source>
</evidence>
<accession>A0A8X6RSJ0</accession>
<keyword evidence="2" id="KW-0511">Multifunctional enzyme</keyword>
<dbReference type="Pfam" id="PF17921">
    <property type="entry name" value="Integrase_H2C2"/>
    <property type="match status" value="1"/>
</dbReference>
<feature type="region of interest" description="Disordered" evidence="3">
    <location>
        <begin position="84"/>
        <end position="104"/>
    </location>
</feature>
<sequence>MQFGLCNAASTFQRFIDEVTRGLKGVYAFIDDILIASQNVQEHTTNLRALFERLDYYGLTIKPSKCTFGVDSLKFIEFQVSGEEGHTNKKKPSRPSKNPQTSLEWTEEAENSFTAAKKTLADATLLKHPIPGATLSVWTDASNFVIGSSLMQLSNNIRYVVGTENKVADALSRVEIDAIIKPPILDYKKFAQTQLHDSEIQSFLKADSSIKLEKQYFPLEDVSLYCDKSLETPPPFVPKNLRQVVFQNLYFLSHPGISATTNLISKRFFWPGMRKDIKNIVRACEKCQRAKVFKHTKAPLSTFALPDARFAHIHIDYIKPYPPSKGYKYCLTIIDRYTRCGLKLFLPKTCWQKPLLVHF</sequence>
<dbReference type="GO" id="GO:0003964">
    <property type="term" value="F:RNA-directed DNA polymerase activity"/>
    <property type="evidence" value="ECO:0007669"/>
    <property type="project" value="UniProtKB-EC"/>
</dbReference>
<dbReference type="GO" id="GO:0003676">
    <property type="term" value="F:nucleic acid binding"/>
    <property type="evidence" value="ECO:0007669"/>
    <property type="project" value="InterPro"/>
</dbReference>
<gene>
    <name evidence="5" type="primary">K02A2.6</name>
    <name evidence="5" type="ORF">TNCV_1363831</name>
</gene>
<keyword evidence="6" id="KW-1185">Reference proteome</keyword>
<dbReference type="FunFam" id="3.30.70.270:FF:000003">
    <property type="entry name" value="Transposon Ty3-G Gag-Pol polyprotein"/>
    <property type="match status" value="1"/>
</dbReference>
<dbReference type="Pfam" id="PF17919">
    <property type="entry name" value="RT_RNaseH_2"/>
    <property type="match status" value="1"/>
</dbReference>
<evidence type="ECO:0000259" key="4">
    <source>
        <dbReference type="PROSITE" id="PS50878"/>
    </source>
</evidence>
<dbReference type="Gene3D" id="3.30.420.10">
    <property type="entry name" value="Ribonuclease H-like superfamily/Ribonuclease H"/>
    <property type="match status" value="1"/>
</dbReference>
<dbReference type="InterPro" id="IPR043502">
    <property type="entry name" value="DNA/RNA_pol_sf"/>
</dbReference>
<evidence type="ECO:0000256" key="1">
    <source>
        <dbReference type="ARBA" id="ARBA00012493"/>
    </source>
</evidence>
<name>A0A8X6RSJ0_TRICX</name>
<dbReference type="Pfam" id="PF00078">
    <property type="entry name" value="RVT_1"/>
    <property type="match status" value="1"/>
</dbReference>
<feature type="domain" description="Reverse transcriptase" evidence="4">
    <location>
        <begin position="1"/>
        <end position="80"/>
    </location>
</feature>
<dbReference type="PROSITE" id="PS50878">
    <property type="entry name" value="RT_POL"/>
    <property type="match status" value="1"/>
</dbReference>
<dbReference type="InterPro" id="IPR000477">
    <property type="entry name" value="RT_dom"/>
</dbReference>
<dbReference type="InterPro" id="IPR041577">
    <property type="entry name" value="RT_RNaseH_2"/>
</dbReference>